<proteinExistence type="inferred from homology"/>
<accession>A0A1J1H4B2</accession>
<evidence type="ECO:0000256" key="6">
    <source>
        <dbReference type="ARBA" id="ARBA00022989"/>
    </source>
</evidence>
<dbReference type="EMBL" id="LN835303">
    <property type="protein sequence ID" value="CRG99748.1"/>
    <property type="molecule type" value="Genomic_DNA"/>
</dbReference>
<sequence>MPNKKVYNNEESTYHVNNLYSEQEIKKVTQDYISEKIRELNYMENVRYSNIRIFLSLILIFIGSYCSIFVQYKKNPLLMIKLLIAFFVVSVALFIFEYFYFENAFMILKTKNEAEVKLSCKLDKEKSSIILVFISDKKVHSTHFDLKKLFNENGYLIKNYAENILKEFLSIHGKNFKLTNGK</sequence>
<evidence type="ECO:0000256" key="1">
    <source>
        <dbReference type="ARBA" id="ARBA00004477"/>
    </source>
</evidence>
<evidence type="ECO:0000256" key="5">
    <source>
        <dbReference type="ARBA" id="ARBA00022824"/>
    </source>
</evidence>
<comment type="subcellular location">
    <subcellularLocation>
        <location evidence="1 8">Endoplasmic reticulum membrane</location>
        <topology evidence="1 8">Multi-pass membrane protein</topology>
    </subcellularLocation>
</comment>
<feature type="transmembrane region" description="Helical" evidence="8">
    <location>
        <begin position="78"/>
        <end position="101"/>
    </location>
</feature>
<dbReference type="OrthoDB" id="330185at2759"/>
<keyword evidence="7 8" id="KW-0472">Membrane</keyword>
<evidence type="ECO:0000256" key="2">
    <source>
        <dbReference type="ARBA" id="ARBA00007324"/>
    </source>
</evidence>
<comment type="similarity">
    <text evidence="2 8">Belongs to the SPCS2 family.</text>
</comment>
<evidence type="ECO:0000256" key="4">
    <source>
        <dbReference type="ARBA" id="ARBA00022692"/>
    </source>
</evidence>
<dbReference type="Proteomes" id="UP000220158">
    <property type="component" value="Chromosome 8"/>
</dbReference>
<dbReference type="InterPro" id="IPR009582">
    <property type="entry name" value="Spc2/SPCS2"/>
</dbReference>
<evidence type="ECO:0000256" key="7">
    <source>
        <dbReference type="ARBA" id="ARBA00023136"/>
    </source>
</evidence>
<feature type="transmembrane region" description="Helical" evidence="8">
    <location>
        <begin position="53"/>
        <end position="72"/>
    </location>
</feature>
<evidence type="ECO:0000313" key="9">
    <source>
        <dbReference type="EMBL" id="CRG99748.1"/>
    </source>
</evidence>
<dbReference type="GeneID" id="39735850"/>
<dbReference type="GO" id="GO:0006465">
    <property type="term" value="P:signal peptide processing"/>
    <property type="evidence" value="ECO:0007669"/>
    <property type="project" value="UniProtKB-UniRule"/>
</dbReference>
<keyword evidence="4 8" id="KW-0812">Transmembrane</keyword>
<comment type="function">
    <text evidence="8">Component of the signal peptidase complex (SPC) which catalyzes the cleavage of N-terminal signal sequences from nascent proteins as they are translocated into the lumen of the endoplasmic reticulum. Enhances the enzymatic activity of SPC and facilitates the interactions between different components of the translocation site.</text>
</comment>
<organism evidence="9 10">
    <name type="scientific">Plasmodium relictum</name>
    <dbReference type="NCBI Taxonomy" id="85471"/>
    <lineage>
        <taxon>Eukaryota</taxon>
        <taxon>Sar</taxon>
        <taxon>Alveolata</taxon>
        <taxon>Apicomplexa</taxon>
        <taxon>Aconoidasida</taxon>
        <taxon>Haemosporida</taxon>
        <taxon>Plasmodiidae</taxon>
        <taxon>Plasmodium</taxon>
        <taxon>Plasmodium (Haemamoeba)</taxon>
    </lineage>
</organism>
<dbReference type="KEGG" id="prel:PRELSG_0817400"/>
<protein>
    <recommendedName>
        <fullName evidence="3 8">Signal peptidase complex subunit 2</fullName>
    </recommendedName>
</protein>
<dbReference type="GO" id="GO:0008233">
    <property type="term" value="F:peptidase activity"/>
    <property type="evidence" value="ECO:0007669"/>
    <property type="project" value="UniProtKB-UniRule"/>
</dbReference>
<evidence type="ECO:0000256" key="8">
    <source>
        <dbReference type="RuleBase" id="RU368033"/>
    </source>
</evidence>
<keyword evidence="6 8" id="KW-1133">Transmembrane helix</keyword>
<dbReference type="GO" id="GO:0005787">
    <property type="term" value="C:signal peptidase complex"/>
    <property type="evidence" value="ECO:0007669"/>
    <property type="project" value="UniProtKB-UniRule"/>
</dbReference>
<gene>
    <name evidence="9" type="primary">SPC2</name>
    <name evidence="9" type="ORF">PRELSG_0817400</name>
</gene>
<dbReference type="VEuPathDB" id="PlasmoDB:PRELSG_0817400"/>
<dbReference type="AlphaFoldDB" id="A0A1J1H4B2"/>
<name>A0A1J1H4B2_PLARL</name>
<dbReference type="RefSeq" id="XP_028532753.1">
    <property type="nucleotide sequence ID" value="XM_028676244.1"/>
</dbReference>
<evidence type="ECO:0000313" key="10">
    <source>
        <dbReference type="Proteomes" id="UP000220158"/>
    </source>
</evidence>
<keyword evidence="5 8" id="KW-0256">Endoplasmic reticulum</keyword>
<evidence type="ECO:0000256" key="3">
    <source>
        <dbReference type="ARBA" id="ARBA00017057"/>
    </source>
</evidence>
<dbReference type="Pfam" id="PF06703">
    <property type="entry name" value="SPC25"/>
    <property type="match status" value="1"/>
</dbReference>
<reference evidence="9 10" key="1">
    <citation type="submission" date="2015-04" db="EMBL/GenBank/DDBJ databases">
        <authorList>
            <consortium name="Pathogen Informatics"/>
        </authorList>
    </citation>
    <scope>NUCLEOTIDE SEQUENCE [LARGE SCALE GENOMIC DNA]</scope>
    <source>
        <strain evidence="9 10">SGS1</strain>
    </source>
</reference>
<keyword evidence="10" id="KW-1185">Reference proteome</keyword>